<feature type="compositionally biased region" description="Polar residues" evidence="1">
    <location>
        <begin position="67"/>
        <end position="78"/>
    </location>
</feature>
<comment type="caution">
    <text evidence="2">The sequence shown here is derived from an EMBL/GenBank/DDBJ whole genome shotgun (WGS) entry which is preliminary data.</text>
</comment>
<dbReference type="AlphaFoldDB" id="M0B056"/>
<proteinExistence type="predicted"/>
<dbReference type="PATRIC" id="fig|1227491.4.peg.2537"/>
<accession>M0B056</accession>
<dbReference type="EMBL" id="AOIP01000031">
    <property type="protein sequence ID" value="ELZ04301.1"/>
    <property type="molecule type" value="Genomic_DNA"/>
</dbReference>
<sequence length="78" mass="7602">MRDENPKSIDEPTGPSLPDCPLCGQAVVTVTILGPTTAVAAPCGCRAPPEVVLVDPAVASAGDTGDAPTNTDADTGGG</sequence>
<evidence type="ECO:0008006" key="4">
    <source>
        <dbReference type="Google" id="ProtNLM"/>
    </source>
</evidence>
<dbReference type="RefSeq" id="WP_006665914.1">
    <property type="nucleotide sequence ID" value="NZ_AOIP01000031.1"/>
</dbReference>
<protein>
    <recommendedName>
        <fullName evidence="4">Small CPxCG-related zinc finger protein</fullName>
    </recommendedName>
</protein>
<evidence type="ECO:0000313" key="3">
    <source>
        <dbReference type="Proteomes" id="UP000011591"/>
    </source>
</evidence>
<feature type="region of interest" description="Disordered" evidence="1">
    <location>
        <begin position="58"/>
        <end position="78"/>
    </location>
</feature>
<dbReference type="OrthoDB" id="193769at2157"/>
<evidence type="ECO:0000256" key="1">
    <source>
        <dbReference type="SAM" id="MobiDB-lite"/>
    </source>
</evidence>
<organism evidence="2 3">
    <name type="scientific">Natrialba aegyptia DSM 13077</name>
    <dbReference type="NCBI Taxonomy" id="1227491"/>
    <lineage>
        <taxon>Archaea</taxon>
        <taxon>Methanobacteriati</taxon>
        <taxon>Methanobacteriota</taxon>
        <taxon>Stenosarchaea group</taxon>
        <taxon>Halobacteria</taxon>
        <taxon>Halobacteriales</taxon>
        <taxon>Natrialbaceae</taxon>
        <taxon>Natrialba</taxon>
    </lineage>
</organism>
<name>M0B056_9EURY</name>
<gene>
    <name evidence="2" type="ORF">C480_12341</name>
</gene>
<keyword evidence="3" id="KW-1185">Reference proteome</keyword>
<evidence type="ECO:0000313" key="2">
    <source>
        <dbReference type="EMBL" id="ELZ04301.1"/>
    </source>
</evidence>
<feature type="compositionally biased region" description="Basic and acidic residues" evidence="1">
    <location>
        <begin position="1"/>
        <end position="10"/>
    </location>
</feature>
<reference evidence="2 3" key="1">
    <citation type="journal article" date="2014" name="PLoS Genet.">
        <title>Phylogenetically driven sequencing of extremely halophilic archaea reveals strategies for static and dynamic osmo-response.</title>
        <authorList>
            <person name="Becker E.A."/>
            <person name="Seitzer P.M."/>
            <person name="Tritt A."/>
            <person name="Larsen D."/>
            <person name="Krusor M."/>
            <person name="Yao A.I."/>
            <person name="Wu D."/>
            <person name="Madern D."/>
            <person name="Eisen J.A."/>
            <person name="Darling A.E."/>
            <person name="Facciotti M.T."/>
        </authorList>
    </citation>
    <scope>NUCLEOTIDE SEQUENCE [LARGE SCALE GENOMIC DNA]</scope>
    <source>
        <strain evidence="2 3">DSM 13077</strain>
    </source>
</reference>
<dbReference type="Proteomes" id="UP000011591">
    <property type="component" value="Unassembled WGS sequence"/>
</dbReference>
<feature type="region of interest" description="Disordered" evidence="1">
    <location>
        <begin position="1"/>
        <end position="20"/>
    </location>
</feature>